<dbReference type="NCBIfam" id="TIGR00615">
    <property type="entry name" value="recR"/>
    <property type="match status" value="1"/>
</dbReference>
<dbReference type="PROSITE" id="PS01300">
    <property type="entry name" value="RECR"/>
    <property type="match status" value="1"/>
</dbReference>
<evidence type="ECO:0000256" key="3">
    <source>
        <dbReference type="ARBA" id="ARBA00022771"/>
    </source>
</evidence>
<gene>
    <name evidence="7" type="primary">recR</name>
    <name evidence="9" type="ORF">COV59_03595</name>
</gene>
<dbReference type="CDD" id="cd01025">
    <property type="entry name" value="TOPRIM_recR"/>
    <property type="match status" value="1"/>
</dbReference>
<keyword evidence="1 7" id="KW-0479">Metal-binding</keyword>
<dbReference type="GO" id="GO:0006281">
    <property type="term" value="P:DNA repair"/>
    <property type="evidence" value="ECO:0007669"/>
    <property type="project" value="UniProtKB-UniRule"/>
</dbReference>
<dbReference type="Gene3D" id="1.10.8.420">
    <property type="entry name" value="RecR Domain 1"/>
    <property type="match status" value="1"/>
</dbReference>
<dbReference type="Pfam" id="PF21175">
    <property type="entry name" value="RecR_C"/>
    <property type="match status" value="1"/>
</dbReference>
<evidence type="ECO:0000313" key="10">
    <source>
        <dbReference type="Proteomes" id="UP000229600"/>
    </source>
</evidence>
<accession>A0A2H0N5R4</accession>
<sequence length="197" mass="22507">MYSPSIENLIKAFSKLPTVGKRTAERFVFYLLQSGKKDVAELTIALKQLIENVKSCEMCWNFTETSPCKICSDQKRNPSLLCVTTTPQDLEVLESTRQFNGRYHLLRGVVKSESQESLERTKIPQLLARIQKEPITEILLALNHNLDGEITMMYLEKKIQSINSEIKITRLARGLPMGSDLQYADEITLKSAIENRR</sequence>
<evidence type="ECO:0000259" key="8">
    <source>
        <dbReference type="PROSITE" id="PS50880"/>
    </source>
</evidence>
<dbReference type="PANTHER" id="PTHR30446:SF0">
    <property type="entry name" value="RECOMBINATION PROTEIN RECR"/>
    <property type="match status" value="1"/>
</dbReference>
<dbReference type="Pfam" id="PF21176">
    <property type="entry name" value="RecR_HhH"/>
    <property type="match status" value="1"/>
</dbReference>
<dbReference type="Gene3D" id="3.40.1360.10">
    <property type="match status" value="1"/>
</dbReference>
<evidence type="ECO:0000256" key="7">
    <source>
        <dbReference type="HAMAP-Rule" id="MF_00017"/>
    </source>
</evidence>
<organism evidence="9 10">
    <name type="scientific">Candidatus Magasanikbacteria bacterium CG11_big_fil_rev_8_21_14_0_20_39_34</name>
    <dbReference type="NCBI Taxonomy" id="1974653"/>
    <lineage>
        <taxon>Bacteria</taxon>
        <taxon>Candidatus Magasanikiibacteriota</taxon>
    </lineage>
</organism>
<dbReference type="InterPro" id="IPR000093">
    <property type="entry name" value="DNA_Rcmb_RecR"/>
</dbReference>
<comment type="function">
    <text evidence="7">May play a role in DNA repair. It seems to be involved in an RecBC-independent recombinational process of DNA repair. It may act with RecF and RecO.</text>
</comment>
<evidence type="ECO:0000256" key="5">
    <source>
        <dbReference type="ARBA" id="ARBA00023172"/>
    </source>
</evidence>
<evidence type="ECO:0000256" key="4">
    <source>
        <dbReference type="ARBA" id="ARBA00022833"/>
    </source>
</evidence>
<dbReference type="InterPro" id="IPR006171">
    <property type="entry name" value="TOPRIM_dom"/>
</dbReference>
<dbReference type="Pfam" id="PF02132">
    <property type="entry name" value="RecR_ZnF"/>
    <property type="match status" value="1"/>
</dbReference>
<reference evidence="9 10" key="1">
    <citation type="submission" date="2017-09" db="EMBL/GenBank/DDBJ databases">
        <title>Depth-based differentiation of microbial function through sediment-hosted aquifers and enrichment of novel symbionts in the deep terrestrial subsurface.</title>
        <authorList>
            <person name="Probst A.J."/>
            <person name="Ladd B."/>
            <person name="Jarett J.K."/>
            <person name="Geller-Mcgrath D.E."/>
            <person name="Sieber C.M."/>
            <person name="Emerson J.B."/>
            <person name="Anantharaman K."/>
            <person name="Thomas B.C."/>
            <person name="Malmstrom R."/>
            <person name="Stieglmeier M."/>
            <person name="Klingl A."/>
            <person name="Woyke T."/>
            <person name="Ryan C.M."/>
            <person name="Banfield J.F."/>
        </authorList>
    </citation>
    <scope>NUCLEOTIDE SEQUENCE [LARGE SCALE GENOMIC DNA]</scope>
    <source>
        <strain evidence="9">CG11_big_fil_rev_8_21_14_0_20_39_34</strain>
    </source>
</reference>
<dbReference type="InterPro" id="IPR015967">
    <property type="entry name" value="Rcmb_RecR_Znf"/>
</dbReference>
<name>A0A2H0N5R4_9BACT</name>
<evidence type="ECO:0000256" key="6">
    <source>
        <dbReference type="ARBA" id="ARBA00023204"/>
    </source>
</evidence>
<dbReference type="Pfam" id="PF13662">
    <property type="entry name" value="Toprim_4"/>
    <property type="match status" value="1"/>
</dbReference>
<dbReference type="GO" id="GO:0003677">
    <property type="term" value="F:DNA binding"/>
    <property type="evidence" value="ECO:0007669"/>
    <property type="project" value="UniProtKB-UniRule"/>
</dbReference>
<keyword evidence="5 7" id="KW-0233">DNA recombination</keyword>
<comment type="caution">
    <text evidence="9">The sequence shown here is derived from an EMBL/GenBank/DDBJ whole genome shotgun (WGS) entry which is preliminary data.</text>
</comment>
<dbReference type="InterPro" id="IPR023627">
    <property type="entry name" value="Rcmb_RecR"/>
</dbReference>
<feature type="domain" description="Toprim" evidence="8">
    <location>
        <begin position="79"/>
        <end position="176"/>
    </location>
</feature>
<dbReference type="Proteomes" id="UP000229600">
    <property type="component" value="Unassembled WGS sequence"/>
</dbReference>
<evidence type="ECO:0000313" key="9">
    <source>
        <dbReference type="EMBL" id="PIR04239.1"/>
    </source>
</evidence>
<dbReference type="GO" id="GO:0008270">
    <property type="term" value="F:zinc ion binding"/>
    <property type="evidence" value="ECO:0007669"/>
    <property type="project" value="UniProtKB-KW"/>
</dbReference>
<dbReference type="PANTHER" id="PTHR30446">
    <property type="entry name" value="RECOMBINATION PROTEIN RECR"/>
    <property type="match status" value="1"/>
</dbReference>
<dbReference type="GO" id="GO:0006310">
    <property type="term" value="P:DNA recombination"/>
    <property type="evidence" value="ECO:0007669"/>
    <property type="project" value="UniProtKB-UniRule"/>
</dbReference>
<keyword evidence="3 7" id="KW-0863">Zinc-finger</keyword>
<protein>
    <recommendedName>
        <fullName evidence="7">Recombination protein RecR</fullName>
    </recommendedName>
</protein>
<dbReference type="Gene3D" id="3.30.60.80">
    <property type="match status" value="1"/>
</dbReference>
<dbReference type="HAMAP" id="MF_00017">
    <property type="entry name" value="RecR"/>
    <property type="match status" value="1"/>
</dbReference>
<dbReference type="AlphaFoldDB" id="A0A2H0N5R4"/>
<feature type="zinc finger region" description="C4-type" evidence="7">
    <location>
        <begin position="56"/>
        <end position="71"/>
    </location>
</feature>
<dbReference type="PROSITE" id="PS50880">
    <property type="entry name" value="TOPRIM"/>
    <property type="match status" value="1"/>
</dbReference>
<comment type="similarity">
    <text evidence="7">Belongs to the RecR family.</text>
</comment>
<evidence type="ECO:0000256" key="2">
    <source>
        <dbReference type="ARBA" id="ARBA00022763"/>
    </source>
</evidence>
<proteinExistence type="inferred from homology"/>
<dbReference type="EMBL" id="PCWN01000007">
    <property type="protein sequence ID" value="PIR04239.1"/>
    <property type="molecule type" value="Genomic_DNA"/>
</dbReference>
<keyword evidence="2 7" id="KW-0227">DNA damage</keyword>
<dbReference type="SUPFAM" id="SSF111304">
    <property type="entry name" value="Recombination protein RecR"/>
    <property type="match status" value="1"/>
</dbReference>
<keyword evidence="6 7" id="KW-0234">DNA repair</keyword>
<evidence type="ECO:0000256" key="1">
    <source>
        <dbReference type="ARBA" id="ARBA00022723"/>
    </source>
</evidence>
<keyword evidence="4 7" id="KW-0862">Zinc</keyword>
<dbReference type="InterPro" id="IPR034137">
    <property type="entry name" value="TOPRIM_RecR"/>
</dbReference>